<dbReference type="Proteomes" id="UP000005990">
    <property type="component" value="Unassembled WGS sequence"/>
</dbReference>
<sequence>MPNLADLFELQVQQGQAQEWLSQYYSEEDHPSSVYKRLLELAIFYQTHFNYDYALMILNHLYQIKPNYRLCLLVGEIYFSLQDFERAYAWLNRIHNSKRSRKAKRILGQVYLAMGHEKAGISLYRQLIKDFPTYAAAYLDLADYYIDAHMFAEAKPYLESLWTYFKRSESLQRTSRMTLVALELEQELIQAEKVTKMITDPNLPIKSIEEAYLFARFYFAIHDYQMALDYAQLAYSFNPDYLPNRHLLLQINYQLGNGQSGLKAEIDWLLDQMAYDDPEIMQLVEIGKDIKYLPKKLILHLLEYLPYLEEAEEAYQSLGLVMDYYLEEDPKYALHFLKTNMISPIFNLDNYYYYAKTFQALGMDTQAVEQYELALASYENQPKLVYDYAKFMYNRGQGQAALDLIKKNQRSFYYTEQVKAYRNFLQKQIENIKQGEEDESE</sequence>
<dbReference type="RefSeq" id="WP_006417469.1">
    <property type="nucleotide sequence ID" value="NZ_AENN01000001.1"/>
</dbReference>
<dbReference type="Gene3D" id="1.25.40.10">
    <property type="entry name" value="Tetratricopeptide repeat domain"/>
    <property type="match status" value="2"/>
</dbReference>
<gene>
    <name evidence="1" type="ORF">HMPREF9257_0934</name>
</gene>
<comment type="caution">
    <text evidence="1">The sequence shown here is derived from an EMBL/GenBank/DDBJ whole genome shotgun (WGS) entry which is preliminary data.</text>
</comment>
<keyword evidence="2" id="KW-1185">Reference proteome</keyword>
<accession>E4KLV2</accession>
<evidence type="ECO:0000313" key="1">
    <source>
        <dbReference type="EMBL" id="EFR31985.1"/>
    </source>
</evidence>
<dbReference type="STRING" id="908337.HMPREF9257_0934"/>
<dbReference type="InterPro" id="IPR011990">
    <property type="entry name" value="TPR-like_helical_dom_sf"/>
</dbReference>
<evidence type="ECO:0000313" key="2">
    <source>
        <dbReference type="Proteomes" id="UP000005990"/>
    </source>
</evidence>
<organism evidence="1 2">
    <name type="scientific">Eremococcus coleocola ACS-139-V-Col8</name>
    <dbReference type="NCBI Taxonomy" id="908337"/>
    <lineage>
        <taxon>Bacteria</taxon>
        <taxon>Bacillati</taxon>
        <taxon>Bacillota</taxon>
        <taxon>Bacilli</taxon>
        <taxon>Lactobacillales</taxon>
        <taxon>Aerococcaceae</taxon>
        <taxon>Eremococcus</taxon>
    </lineage>
</organism>
<dbReference type="EMBL" id="AENN01000001">
    <property type="protein sequence ID" value="EFR31985.1"/>
    <property type="molecule type" value="Genomic_DNA"/>
</dbReference>
<reference evidence="1 2" key="1">
    <citation type="submission" date="2010-10" db="EMBL/GenBank/DDBJ databases">
        <authorList>
            <person name="Durkin A.S."/>
            <person name="Madupu R."/>
            <person name="Torralba M."/>
            <person name="Gillis M."/>
            <person name="Methe B."/>
            <person name="Sutton G."/>
            <person name="Nelson K.E."/>
        </authorList>
    </citation>
    <scope>NUCLEOTIDE SEQUENCE [LARGE SCALE GENOMIC DNA]</scope>
    <source>
        <strain evidence="1 2">ACS-139-V-Col8</strain>
    </source>
</reference>
<protein>
    <submittedName>
        <fullName evidence="1">Tetratricopeptide repeat protein</fullName>
    </submittedName>
</protein>
<dbReference type="eggNOG" id="ENOG503332R">
    <property type="taxonomic scope" value="Bacteria"/>
</dbReference>
<dbReference type="AlphaFoldDB" id="E4KLV2"/>
<dbReference type="SUPFAM" id="SSF48452">
    <property type="entry name" value="TPR-like"/>
    <property type="match status" value="2"/>
</dbReference>
<proteinExistence type="predicted"/>
<dbReference type="Pfam" id="PF12895">
    <property type="entry name" value="ANAPC3"/>
    <property type="match status" value="1"/>
</dbReference>
<name>E4KLV2_9LACT</name>